<keyword evidence="10" id="KW-1185">Reference proteome</keyword>
<dbReference type="Proteomes" id="UP000019678">
    <property type="component" value="Unassembled WGS sequence"/>
</dbReference>
<dbReference type="GO" id="GO:0006154">
    <property type="term" value="P:adenosine catabolic process"/>
    <property type="evidence" value="ECO:0007669"/>
    <property type="project" value="TreeGrafter"/>
</dbReference>
<dbReference type="GO" id="GO:0046103">
    <property type="term" value="P:inosine biosynthetic process"/>
    <property type="evidence" value="ECO:0007669"/>
    <property type="project" value="TreeGrafter"/>
</dbReference>
<feature type="region of interest" description="Disordered" evidence="7">
    <location>
        <begin position="791"/>
        <end position="811"/>
    </location>
</feature>
<dbReference type="eggNOG" id="COG1816">
    <property type="taxonomic scope" value="Bacteria"/>
</dbReference>
<evidence type="ECO:0000256" key="2">
    <source>
        <dbReference type="ARBA" id="ARBA00006676"/>
    </source>
</evidence>
<comment type="similarity">
    <text evidence="2">Belongs to the metallo-dependent hydrolases superfamily. Adenosine and AMP deaminases family.</text>
</comment>
<dbReference type="EMBL" id="ASRX01000005">
    <property type="protein sequence ID" value="EYF08277.1"/>
    <property type="molecule type" value="Genomic_DNA"/>
</dbReference>
<gene>
    <name evidence="9" type="ORF">CAP_6038</name>
</gene>
<feature type="domain" description="Adenosine deaminase" evidence="8">
    <location>
        <begin position="689"/>
        <end position="755"/>
    </location>
</feature>
<dbReference type="GO" id="GO:0004000">
    <property type="term" value="F:adenosine deaminase activity"/>
    <property type="evidence" value="ECO:0007669"/>
    <property type="project" value="TreeGrafter"/>
</dbReference>
<dbReference type="STRING" id="1192034.CAP_6038"/>
<dbReference type="GO" id="GO:0005829">
    <property type="term" value="C:cytosol"/>
    <property type="evidence" value="ECO:0007669"/>
    <property type="project" value="TreeGrafter"/>
</dbReference>
<proteinExistence type="inferred from homology"/>
<evidence type="ECO:0000256" key="7">
    <source>
        <dbReference type="SAM" id="MobiDB-lite"/>
    </source>
</evidence>
<keyword evidence="6" id="KW-0862">Zinc</keyword>
<dbReference type="Gene3D" id="3.20.20.140">
    <property type="entry name" value="Metal-dependent hydrolases"/>
    <property type="match status" value="1"/>
</dbReference>
<name>A0A017TH70_9BACT</name>
<evidence type="ECO:0000259" key="8">
    <source>
        <dbReference type="Pfam" id="PF00962"/>
    </source>
</evidence>
<keyword evidence="4" id="KW-0479">Metal-binding</keyword>
<protein>
    <recommendedName>
        <fullName evidence="3">adenosine deaminase</fullName>
        <ecNumber evidence="3">3.5.4.4</ecNumber>
    </recommendedName>
</protein>
<dbReference type="AlphaFoldDB" id="A0A017TH70"/>
<dbReference type="RefSeq" id="WP_156040481.1">
    <property type="nucleotide sequence ID" value="NZ_ASRX01000005.1"/>
</dbReference>
<dbReference type="InterPro" id="IPR001365">
    <property type="entry name" value="A_deaminase_dom"/>
</dbReference>
<dbReference type="EC" id="3.5.4.4" evidence="3"/>
<organism evidence="9 10">
    <name type="scientific">Chondromyces apiculatus DSM 436</name>
    <dbReference type="NCBI Taxonomy" id="1192034"/>
    <lineage>
        <taxon>Bacteria</taxon>
        <taxon>Pseudomonadati</taxon>
        <taxon>Myxococcota</taxon>
        <taxon>Polyangia</taxon>
        <taxon>Polyangiales</taxon>
        <taxon>Polyangiaceae</taxon>
        <taxon>Chondromyces</taxon>
    </lineage>
</organism>
<dbReference type="InterPro" id="IPR006330">
    <property type="entry name" value="Ado/ade_deaminase"/>
</dbReference>
<dbReference type="InterPro" id="IPR032466">
    <property type="entry name" value="Metal_Hydrolase"/>
</dbReference>
<evidence type="ECO:0000256" key="4">
    <source>
        <dbReference type="ARBA" id="ARBA00022723"/>
    </source>
</evidence>
<sequence>MSSLLDRWELVEPLLFAHALRDPSAFQRGASKTSLYKDLTALRREHRFEDASIAQAFSLLGEDAPSASDDKEEALCNVIRDVATRWLVADGDHWALREEPDRPGHEIIRWRGVSMLVPPSILAAGALSRSGHAHPCSVRVLPESLAPRTPVGHLHVHLGLLLPFEALWVQLWQTFLQRGTLDSRNGDGFVSIKEVPKLALASGEGKPWRRWQWMMELAFAARVHLMQANALEWQKVAPMHGVLAEFSRGKVDVASRGRALVGLWTDAEWRKTARAEARRLANMRDAWHRRLPASPLIDTDSEVRFIAGALRGGSEHEGRARLLCQYLRVKVALYSSLVVDPWSSGLRHFLDVAKRDKPYCNVIDDDLTLEDARLVAAASESPLRIEALEIHVTPSKWRKLPRVATMRHSPRPAWVLSFVRARDPGPDDPEGARASAQWRRARAGAGAECRLLARYLAMRPSLLREARALSLMDWERNGPVWLFEAPFRRLIEASREIAAGHPRLNLRPLHTAFHLGEDFIHLLSGLREIYEPFAWRLSRGGDRIGHALALGVSPSAWSERNPWIRMRPWDRILDIGFVYWFFDKFGLRLDAGEVERMRLDARRVIENLFGTQEPDPLETARNIWCALPQARWEDAKNGSEHEARVNRARSFVARILDERAVGRRALSSSLSIQTKLELPMLEAVHDFVHDRIAKARVAIEVNPSSNLLVGGFRSIFEQPVFHTDKLPIILNADDPLTFGTTLADDYAYAWAGMVLGSGQSPDQATRRLEEAARCSLRYTFTSSLERRTLQAHGDLREDAATEAGAARRRGP</sequence>
<reference evidence="9 10" key="1">
    <citation type="submission" date="2013-05" db="EMBL/GenBank/DDBJ databases">
        <title>Genome assembly of Chondromyces apiculatus DSM 436.</title>
        <authorList>
            <person name="Sharma G."/>
            <person name="Khatri I."/>
            <person name="Kaur C."/>
            <person name="Mayilraj S."/>
            <person name="Subramanian S."/>
        </authorList>
    </citation>
    <scope>NUCLEOTIDE SEQUENCE [LARGE SCALE GENOMIC DNA]</scope>
    <source>
        <strain evidence="9 10">DSM 436</strain>
    </source>
</reference>
<evidence type="ECO:0000256" key="3">
    <source>
        <dbReference type="ARBA" id="ARBA00012784"/>
    </source>
</evidence>
<dbReference type="PANTHER" id="PTHR11409">
    <property type="entry name" value="ADENOSINE DEAMINASE"/>
    <property type="match status" value="1"/>
</dbReference>
<keyword evidence="5" id="KW-0378">Hydrolase</keyword>
<comment type="caution">
    <text evidence="9">The sequence shown here is derived from an EMBL/GenBank/DDBJ whole genome shotgun (WGS) entry which is preliminary data.</text>
</comment>
<dbReference type="GO" id="GO:0043103">
    <property type="term" value="P:hypoxanthine salvage"/>
    <property type="evidence" value="ECO:0007669"/>
    <property type="project" value="TreeGrafter"/>
</dbReference>
<evidence type="ECO:0000313" key="10">
    <source>
        <dbReference type="Proteomes" id="UP000019678"/>
    </source>
</evidence>
<dbReference type="Pfam" id="PF00962">
    <property type="entry name" value="A_deaminase"/>
    <property type="match status" value="1"/>
</dbReference>
<evidence type="ECO:0000256" key="6">
    <source>
        <dbReference type="ARBA" id="ARBA00022833"/>
    </source>
</evidence>
<evidence type="ECO:0000256" key="1">
    <source>
        <dbReference type="ARBA" id="ARBA00001947"/>
    </source>
</evidence>
<evidence type="ECO:0000313" key="9">
    <source>
        <dbReference type="EMBL" id="EYF08277.1"/>
    </source>
</evidence>
<comment type="cofactor">
    <cofactor evidence="1">
        <name>Zn(2+)</name>
        <dbReference type="ChEBI" id="CHEBI:29105"/>
    </cofactor>
</comment>
<evidence type="ECO:0000256" key="5">
    <source>
        <dbReference type="ARBA" id="ARBA00022801"/>
    </source>
</evidence>
<dbReference type="GO" id="GO:0046872">
    <property type="term" value="F:metal ion binding"/>
    <property type="evidence" value="ECO:0007669"/>
    <property type="project" value="UniProtKB-KW"/>
</dbReference>
<dbReference type="PANTHER" id="PTHR11409:SF43">
    <property type="entry name" value="ADENOSINE DEAMINASE"/>
    <property type="match status" value="1"/>
</dbReference>
<dbReference type="SUPFAM" id="SSF51556">
    <property type="entry name" value="Metallo-dependent hydrolases"/>
    <property type="match status" value="1"/>
</dbReference>
<accession>A0A017TH70</accession>
<dbReference type="OrthoDB" id="105475at2"/>